<dbReference type="EMBL" id="SGNY01000002">
    <property type="protein sequence ID" value="TRB01507.1"/>
    <property type="molecule type" value="Genomic_DNA"/>
</dbReference>
<feature type="transmembrane region" description="Helical" evidence="7">
    <location>
        <begin position="345"/>
        <end position="366"/>
    </location>
</feature>
<comment type="subcellular location">
    <subcellularLocation>
        <location evidence="1">Membrane</location>
        <topology evidence="1">Multi-pass membrane protein</topology>
    </subcellularLocation>
</comment>
<accession>A0A546XLA3</accession>
<feature type="transmembrane region" description="Helical" evidence="7">
    <location>
        <begin position="257"/>
        <end position="277"/>
    </location>
</feature>
<dbReference type="PROSITE" id="PS00216">
    <property type="entry name" value="SUGAR_TRANSPORT_1"/>
    <property type="match status" value="1"/>
</dbReference>
<dbReference type="Proteomes" id="UP000315434">
    <property type="component" value="Unassembled WGS sequence"/>
</dbReference>
<feature type="transmembrane region" description="Helical" evidence="7">
    <location>
        <begin position="378"/>
        <end position="402"/>
    </location>
</feature>
<proteinExistence type="inferred from homology"/>
<feature type="transmembrane region" description="Helical" evidence="7">
    <location>
        <begin position="28"/>
        <end position="51"/>
    </location>
</feature>
<evidence type="ECO:0000313" key="9">
    <source>
        <dbReference type="EMBL" id="TRB01507.1"/>
    </source>
</evidence>
<feature type="transmembrane region" description="Helical" evidence="7">
    <location>
        <begin position="111"/>
        <end position="134"/>
    </location>
</feature>
<reference evidence="9 10" key="1">
    <citation type="journal article" date="2019" name="Appl. Microbiol. Biotechnol.">
        <title>Differential efficiency of wild type rhizogenic strains for rol gene transformation of plants.</title>
        <authorList>
            <person name="Desmet S."/>
            <person name="De Keyser E."/>
            <person name="Van Vaerenbergh J."/>
            <person name="Baeyen S."/>
            <person name="Van Huylenbroeck J."/>
            <person name="Geelen D."/>
            <person name="Dhooghe E."/>
        </authorList>
    </citation>
    <scope>NUCLEOTIDE SEQUENCE [LARGE SCALE GENOMIC DNA]</scope>
    <source>
        <strain evidence="9 10">GBBC3284</strain>
    </source>
</reference>
<keyword evidence="6 7" id="KW-0472">Membrane</keyword>
<dbReference type="RefSeq" id="WP_142840396.1">
    <property type="nucleotide sequence ID" value="NZ_SGNY01000002.1"/>
</dbReference>
<keyword evidence="4 7" id="KW-0812">Transmembrane</keyword>
<dbReference type="Gene3D" id="1.20.1250.20">
    <property type="entry name" value="MFS general substrate transporter like domains"/>
    <property type="match status" value="1"/>
</dbReference>
<gene>
    <name evidence="9" type="ORF">EXN68_08405</name>
</gene>
<feature type="transmembrane region" description="Helical" evidence="7">
    <location>
        <begin position="88"/>
        <end position="105"/>
    </location>
</feature>
<protein>
    <submittedName>
        <fullName evidence="9">MFS transporter</fullName>
    </submittedName>
</protein>
<feature type="transmembrane region" description="Helical" evidence="7">
    <location>
        <begin position="289"/>
        <end position="309"/>
    </location>
</feature>
<evidence type="ECO:0000256" key="5">
    <source>
        <dbReference type="ARBA" id="ARBA00022989"/>
    </source>
</evidence>
<evidence type="ECO:0000256" key="4">
    <source>
        <dbReference type="ARBA" id="ARBA00022692"/>
    </source>
</evidence>
<feature type="transmembrane region" description="Helical" evidence="7">
    <location>
        <begin position="146"/>
        <end position="167"/>
    </location>
</feature>
<dbReference type="GO" id="GO:0016020">
    <property type="term" value="C:membrane"/>
    <property type="evidence" value="ECO:0007669"/>
    <property type="project" value="UniProtKB-SubCell"/>
</dbReference>
<dbReference type="InterPro" id="IPR020846">
    <property type="entry name" value="MFS_dom"/>
</dbReference>
<dbReference type="CDD" id="cd17316">
    <property type="entry name" value="MFS_SV2_like"/>
    <property type="match status" value="1"/>
</dbReference>
<comment type="similarity">
    <text evidence="2">Belongs to the major facilitator superfamily. Sugar transporter (TC 2.A.1.1) family.</text>
</comment>
<evidence type="ECO:0000313" key="10">
    <source>
        <dbReference type="Proteomes" id="UP000315434"/>
    </source>
</evidence>
<dbReference type="InterPro" id="IPR011701">
    <property type="entry name" value="MFS"/>
</dbReference>
<dbReference type="InterPro" id="IPR036259">
    <property type="entry name" value="MFS_trans_sf"/>
</dbReference>
<dbReference type="AlphaFoldDB" id="A0A546XLA3"/>
<evidence type="ECO:0000256" key="3">
    <source>
        <dbReference type="ARBA" id="ARBA00022448"/>
    </source>
</evidence>
<feature type="transmembrane region" description="Helical" evidence="7">
    <location>
        <begin position="408"/>
        <end position="429"/>
    </location>
</feature>
<dbReference type="SUPFAM" id="SSF103473">
    <property type="entry name" value="MFS general substrate transporter"/>
    <property type="match status" value="1"/>
</dbReference>
<dbReference type="PROSITE" id="PS50850">
    <property type="entry name" value="MFS"/>
    <property type="match status" value="1"/>
</dbReference>
<keyword evidence="3" id="KW-0813">Transport</keyword>
<feature type="transmembrane region" description="Helical" evidence="7">
    <location>
        <begin position="321"/>
        <end position="339"/>
    </location>
</feature>
<evidence type="ECO:0000256" key="2">
    <source>
        <dbReference type="ARBA" id="ARBA00010992"/>
    </source>
</evidence>
<feature type="transmembrane region" description="Helical" evidence="7">
    <location>
        <begin position="179"/>
        <end position="198"/>
    </location>
</feature>
<sequence>MTAITMNDALERAGAGAYQRRLMGIFGLVWAADAMQVLAVGFTAASIAATFGLTVPQALQTGTAFFFGMLLGAAGFGRLADRYGRRRVLIVTVACDALFGVLSIFSPDFTILLILRFLTGAAVGGTLPVDYAMMAEFLPAKNRGRWLVFLEGFWAVGTLIVALAAWGASLAGVADAWRYIFAVTAFPAVLGLGLRFLVPESPLYLLRSGRLDEAKAVVNRMLVTNGRAPLDAGTGLFQPDVAKGQGIFSPALRQRSIMILAIWFLVSVSYYGVFTWMPAKLVGDGFGFVRGYGFLVLVALAQIPGYALAAYGVEKWGRKPTLIGFCLLSALGCLLFTLASGGAMIAASLLIMSFALLGTWGALYAYTPELYPTESRATGMGAAGAMARLGGLLAPSLLGYAIAQGFGVAIGIFAGLLVLAAIAATMINAETRQVALT</sequence>
<name>A0A546XLA3_RHIRH</name>
<feature type="domain" description="Major facilitator superfamily (MFS) profile" evidence="8">
    <location>
        <begin position="22"/>
        <end position="432"/>
    </location>
</feature>
<comment type="caution">
    <text evidence="9">The sequence shown here is derived from an EMBL/GenBank/DDBJ whole genome shotgun (WGS) entry which is preliminary data.</text>
</comment>
<dbReference type="InterPro" id="IPR005829">
    <property type="entry name" value="Sugar_transporter_CS"/>
</dbReference>
<dbReference type="OrthoDB" id="9784658at2"/>
<dbReference type="PANTHER" id="PTHR23511:SF34">
    <property type="entry name" value="SYNAPTIC VESICLE GLYCOPROTEIN 2"/>
    <property type="match status" value="1"/>
</dbReference>
<evidence type="ECO:0000256" key="6">
    <source>
        <dbReference type="ARBA" id="ARBA00023136"/>
    </source>
</evidence>
<evidence type="ECO:0000256" key="1">
    <source>
        <dbReference type="ARBA" id="ARBA00004141"/>
    </source>
</evidence>
<evidence type="ECO:0000259" key="8">
    <source>
        <dbReference type="PROSITE" id="PS50850"/>
    </source>
</evidence>
<feature type="transmembrane region" description="Helical" evidence="7">
    <location>
        <begin position="57"/>
        <end position="76"/>
    </location>
</feature>
<dbReference type="PANTHER" id="PTHR23511">
    <property type="entry name" value="SYNAPTIC VESICLE GLYCOPROTEIN 2"/>
    <property type="match status" value="1"/>
</dbReference>
<keyword evidence="5 7" id="KW-1133">Transmembrane helix</keyword>
<dbReference type="GO" id="GO:0022857">
    <property type="term" value="F:transmembrane transporter activity"/>
    <property type="evidence" value="ECO:0007669"/>
    <property type="project" value="InterPro"/>
</dbReference>
<organism evidence="9 10">
    <name type="scientific">Rhizobium rhizogenes</name>
    <name type="common">Agrobacterium rhizogenes</name>
    <dbReference type="NCBI Taxonomy" id="359"/>
    <lineage>
        <taxon>Bacteria</taxon>
        <taxon>Pseudomonadati</taxon>
        <taxon>Pseudomonadota</taxon>
        <taxon>Alphaproteobacteria</taxon>
        <taxon>Hyphomicrobiales</taxon>
        <taxon>Rhizobiaceae</taxon>
        <taxon>Rhizobium/Agrobacterium group</taxon>
        <taxon>Rhizobium</taxon>
    </lineage>
</organism>
<dbReference type="Pfam" id="PF07690">
    <property type="entry name" value="MFS_1"/>
    <property type="match status" value="1"/>
</dbReference>
<evidence type="ECO:0000256" key="7">
    <source>
        <dbReference type="SAM" id="Phobius"/>
    </source>
</evidence>